<accession>A0A399F2B6</accession>
<sequence length="152" mass="16396">MKVKAWMPVLVLAAVGVVSAKVAGLPEKYQGYLGWTRANVAKVTDAGAHPSAKDVYVNLTADKLAGADGKYKAPFAAGTVFIKERMDPDTLSVTTLYVMEKKSAREGDWEWSVFERDGNGFKGGVFANAAMCIGCHQEAKASDLVFTQFGKR</sequence>
<name>A0A399F2B6_9DEIN</name>
<dbReference type="CDD" id="cd20716">
    <property type="entry name" value="cyt_P460_fam"/>
    <property type="match status" value="1"/>
</dbReference>
<proteinExistence type="predicted"/>
<feature type="domain" description="Cytochrome P460" evidence="2">
    <location>
        <begin position="31"/>
        <end position="147"/>
    </location>
</feature>
<evidence type="ECO:0000313" key="4">
    <source>
        <dbReference type="Proteomes" id="UP000265715"/>
    </source>
</evidence>
<feature type="chain" id="PRO_5017452010" evidence="1">
    <location>
        <begin position="21"/>
        <end position="152"/>
    </location>
</feature>
<protein>
    <submittedName>
        <fullName evidence="3">Cytochrome P460</fullName>
    </submittedName>
</protein>
<feature type="signal peptide" evidence="1">
    <location>
        <begin position="1"/>
        <end position="20"/>
    </location>
</feature>
<dbReference type="RefSeq" id="WP_119314093.1">
    <property type="nucleotide sequence ID" value="NZ_QXDL01000024.1"/>
</dbReference>
<gene>
    <name evidence="3" type="ORF">Mterra_00897</name>
</gene>
<dbReference type="OrthoDB" id="34250at2"/>
<comment type="caution">
    <text evidence="3">The sequence shown here is derived from an EMBL/GenBank/DDBJ whole genome shotgun (WGS) entry which is preliminary data.</text>
</comment>
<evidence type="ECO:0000259" key="2">
    <source>
        <dbReference type="Pfam" id="PF16694"/>
    </source>
</evidence>
<dbReference type="Proteomes" id="UP000265715">
    <property type="component" value="Unassembled WGS sequence"/>
</dbReference>
<keyword evidence="4" id="KW-1185">Reference proteome</keyword>
<keyword evidence="1" id="KW-0732">Signal</keyword>
<dbReference type="InterPro" id="IPR038142">
    <property type="entry name" value="Cytochrome_P460_sp"/>
</dbReference>
<dbReference type="Pfam" id="PF16694">
    <property type="entry name" value="Cytochrome_P460"/>
    <property type="match status" value="1"/>
</dbReference>
<organism evidence="3 4">
    <name type="scientific">Calidithermus terrae</name>
    <dbReference type="NCBI Taxonomy" id="1408545"/>
    <lineage>
        <taxon>Bacteria</taxon>
        <taxon>Thermotogati</taxon>
        <taxon>Deinococcota</taxon>
        <taxon>Deinococci</taxon>
        <taxon>Thermales</taxon>
        <taxon>Thermaceae</taxon>
        <taxon>Calidithermus</taxon>
    </lineage>
</organism>
<dbReference type="AlphaFoldDB" id="A0A399F2B6"/>
<dbReference type="EMBL" id="QXDL01000024">
    <property type="protein sequence ID" value="RIH88761.1"/>
    <property type="molecule type" value="Genomic_DNA"/>
</dbReference>
<evidence type="ECO:0000313" key="3">
    <source>
        <dbReference type="EMBL" id="RIH88761.1"/>
    </source>
</evidence>
<dbReference type="InterPro" id="IPR032033">
    <property type="entry name" value="Cytochrome_P460"/>
</dbReference>
<dbReference type="Gene3D" id="3.50.70.20">
    <property type="entry name" value="Cytochrome P460"/>
    <property type="match status" value="1"/>
</dbReference>
<evidence type="ECO:0000256" key="1">
    <source>
        <dbReference type="SAM" id="SignalP"/>
    </source>
</evidence>
<reference evidence="3 4" key="1">
    <citation type="submission" date="2018-08" db="EMBL/GenBank/DDBJ databases">
        <title>Meiothermus terrae DSM 26712 genome sequencing project.</title>
        <authorList>
            <person name="Da Costa M.S."/>
            <person name="Albuquerque L."/>
            <person name="Raposo P."/>
            <person name="Froufe H.J.C."/>
            <person name="Barroso C.S."/>
            <person name="Egas C."/>
        </authorList>
    </citation>
    <scope>NUCLEOTIDE SEQUENCE [LARGE SCALE GENOMIC DNA]</scope>
    <source>
        <strain evidence="3 4">DSM 26712</strain>
    </source>
</reference>